<evidence type="ECO:0000256" key="4">
    <source>
        <dbReference type="ARBA" id="ARBA00015377"/>
    </source>
</evidence>
<dbReference type="Pfam" id="PF01035">
    <property type="entry name" value="DNA_binding_1"/>
    <property type="match status" value="1"/>
</dbReference>
<comment type="caution">
    <text evidence="13">The sequence shown here is derived from an EMBL/GenBank/DDBJ whole genome shotgun (WGS) entry which is preliminary data.</text>
</comment>
<comment type="similarity">
    <text evidence="2">Belongs to the MGMT family.</text>
</comment>
<dbReference type="EC" id="2.1.1.63" evidence="3"/>
<dbReference type="NCBIfam" id="TIGR00589">
    <property type="entry name" value="ogt"/>
    <property type="match status" value="1"/>
</dbReference>
<evidence type="ECO:0000256" key="2">
    <source>
        <dbReference type="ARBA" id="ARBA00008711"/>
    </source>
</evidence>
<evidence type="ECO:0000256" key="8">
    <source>
        <dbReference type="ARBA" id="ARBA00023204"/>
    </source>
</evidence>
<gene>
    <name evidence="13" type="ORF">K7432_006618</name>
</gene>
<evidence type="ECO:0000256" key="10">
    <source>
        <dbReference type="ARBA" id="ARBA00031621"/>
    </source>
</evidence>
<dbReference type="InterPro" id="IPR001497">
    <property type="entry name" value="MethylDNA_cys_MeTrfase_AS"/>
</dbReference>
<proteinExistence type="inferred from homology"/>
<dbReference type="Proteomes" id="UP001479436">
    <property type="component" value="Unassembled WGS sequence"/>
</dbReference>
<keyword evidence="8" id="KW-0234">DNA repair</keyword>
<dbReference type="InterPro" id="IPR036388">
    <property type="entry name" value="WH-like_DNA-bd_sf"/>
</dbReference>
<evidence type="ECO:0000259" key="12">
    <source>
        <dbReference type="Pfam" id="PF01035"/>
    </source>
</evidence>
<evidence type="ECO:0000256" key="3">
    <source>
        <dbReference type="ARBA" id="ARBA00011918"/>
    </source>
</evidence>
<evidence type="ECO:0000313" key="14">
    <source>
        <dbReference type="Proteomes" id="UP001479436"/>
    </source>
</evidence>
<dbReference type="PANTHER" id="PTHR10815:SF13">
    <property type="entry name" value="METHYLATED-DNA--PROTEIN-CYSTEINE METHYLTRANSFERASE"/>
    <property type="match status" value="1"/>
</dbReference>
<comment type="catalytic activity">
    <reaction evidence="11">
        <text>a 6-O-methyl-2'-deoxyguanosine in DNA + L-cysteinyl-[protein] = S-methyl-L-cysteinyl-[protein] + a 2'-deoxyguanosine in DNA</text>
        <dbReference type="Rhea" id="RHEA:24000"/>
        <dbReference type="Rhea" id="RHEA-COMP:10131"/>
        <dbReference type="Rhea" id="RHEA-COMP:10132"/>
        <dbReference type="Rhea" id="RHEA-COMP:11367"/>
        <dbReference type="Rhea" id="RHEA-COMP:11368"/>
        <dbReference type="ChEBI" id="CHEBI:29950"/>
        <dbReference type="ChEBI" id="CHEBI:82612"/>
        <dbReference type="ChEBI" id="CHEBI:85445"/>
        <dbReference type="ChEBI" id="CHEBI:85448"/>
        <dbReference type="EC" id="2.1.1.63"/>
    </reaction>
</comment>
<dbReference type="PROSITE" id="PS00374">
    <property type="entry name" value="MGMT"/>
    <property type="match status" value="1"/>
</dbReference>
<evidence type="ECO:0000256" key="9">
    <source>
        <dbReference type="ARBA" id="ARBA00030795"/>
    </source>
</evidence>
<comment type="catalytic activity">
    <reaction evidence="1">
        <text>a 4-O-methyl-thymidine in DNA + L-cysteinyl-[protein] = a thymidine in DNA + S-methyl-L-cysteinyl-[protein]</text>
        <dbReference type="Rhea" id="RHEA:53428"/>
        <dbReference type="Rhea" id="RHEA-COMP:10131"/>
        <dbReference type="Rhea" id="RHEA-COMP:10132"/>
        <dbReference type="Rhea" id="RHEA-COMP:13555"/>
        <dbReference type="Rhea" id="RHEA-COMP:13556"/>
        <dbReference type="ChEBI" id="CHEBI:29950"/>
        <dbReference type="ChEBI" id="CHEBI:82612"/>
        <dbReference type="ChEBI" id="CHEBI:137386"/>
        <dbReference type="ChEBI" id="CHEBI:137387"/>
        <dbReference type="EC" id="2.1.1.63"/>
    </reaction>
</comment>
<evidence type="ECO:0000313" key="13">
    <source>
        <dbReference type="EMBL" id="KAK9765220.1"/>
    </source>
</evidence>
<evidence type="ECO:0000256" key="5">
    <source>
        <dbReference type="ARBA" id="ARBA00022603"/>
    </source>
</evidence>
<name>A0ABR2WUT3_9FUNG</name>
<accession>A0ABR2WUT3</accession>
<keyword evidence="5" id="KW-0489">Methyltransferase</keyword>
<protein>
    <recommendedName>
        <fullName evidence="4">Methylated-DNA--protein-cysteine methyltransferase</fullName>
        <ecNumber evidence="3">2.1.1.63</ecNumber>
    </recommendedName>
    <alternativeName>
        <fullName evidence="9">6-O-methylguanine-DNA methyltransferase</fullName>
    </alternativeName>
    <alternativeName>
        <fullName evidence="10">O-6-methylguanine-DNA-alkyltransferase</fullName>
    </alternativeName>
</protein>
<dbReference type="InterPro" id="IPR014048">
    <property type="entry name" value="MethylDNA_cys_MeTrfase_DNA-bd"/>
</dbReference>
<dbReference type="CDD" id="cd06445">
    <property type="entry name" value="ATase"/>
    <property type="match status" value="1"/>
</dbReference>
<evidence type="ECO:0000256" key="11">
    <source>
        <dbReference type="ARBA" id="ARBA00049348"/>
    </source>
</evidence>
<keyword evidence="14" id="KW-1185">Reference proteome</keyword>
<evidence type="ECO:0000256" key="7">
    <source>
        <dbReference type="ARBA" id="ARBA00022763"/>
    </source>
</evidence>
<keyword evidence="6" id="KW-0808">Transferase</keyword>
<evidence type="ECO:0000256" key="1">
    <source>
        <dbReference type="ARBA" id="ARBA00001286"/>
    </source>
</evidence>
<dbReference type="EMBL" id="JASJQH010000299">
    <property type="protein sequence ID" value="KAK9765220.1"/>
    <property type="molecule type" value="Genomic_DNA"/>
</dbReference>
<keyword evidence="7" id="KW-0227">DNA damage</keyword>
<dbReference type="Gene3D" id="1.10.10.10">
    <property type="entry name" value="Winged helix-like DNA-binding domain superfamily/Winged helix DNA-binding domain"/>
    <property type="match status" value="1"/>
</dbReference>
<feature type="domain" description="Methylated-DNA-[protein]-cysteine S-methyltransferase DNA binding" evidence="12">
    <location>
        <begin position="86"/>
        <end position="170"/>
    </location>
</feature>
<sequence>MPTKTPRISPYTRKCKNGKVDIKVEVDVLRVDGKDLGKDENLLPVAVLRVEEEQIDSDIETIKPFPRSMKERSNFQNLKTNRKVTDFQFRVYDLCSQIPPGWFSTYKAISDALRASPRAVGQALRNNPFAPLPVPCHRVLSSSCFIGGFDGDWGSGNKINSKRAKLEKEGLAFDKQQVLLPVFQNTRLFTNFKL</sequence>
<dbReference type="PANTHER" id="PTHR10815">
    <property type="entry name" value="METHYLATED-DNA--PROTEIN-CYSTEINE METHYLTRANSFERASE"/>
    <property type="match status" value="1"/>
</dbReference>
<dbReference type="SUPFAM" id="SSF46767">
    <property type="entry name" value="Methylated DNA-protein cysteine methyltransferase, C-terminal domain"/>
    <property type="match status" value="1"/>
</dbReference>
<reference evidence="13 14" key="1">
    <citation type="submission" date="2023-04" db="EMBL/GenBank/DDBJ databases">
        <title>Genome of Basidiobolus ranarum AG-B5.</title>
        <authorList>
            <person name="Stajich J.E."/>
            <person name="Carter-House D."/>
            <person name="Gryganskyi A."/>
        </authorList>
    </citation>
    <scope>NUCLEOTIDE SEQUENCE [LARGE SCALE GENOMIC DNA]</scope>
    <source>
        <strain evidence="13 14">AG-B5</strain>
    </source>
</reference>
<organism evidence="13 14">
    <name type="scientific">Basidiobolus ranarum</name>
    <dbReference type="NCBI Taxonomy" id="34480"/>
    <lineage>
        <taxon>Eukaryota</taxon>
        <taxon>Fungi</taxon>
        <taxon>Fungi incertae sedis</taxon>
        <taxon>Zoopagomycota</taxon>
        <taxon>Entomophthoromycotina</taxon>
        <taxon>Basidiobolomycetes</taxon>
        <taxon>Basidiobolales</taxon>
        <taxon>Basidiobolaceae</taxon>
        <taxon>Basidiobolus</taxon>
    </lineage>
</organism>
<evidence type="ECO:0000256" key="6">
    <source>
        <dbReference type="ARBA" id="ARBA00022679"/>
    </source>
</evidence>
<dbReference type="InterPro" id="IPR036217">
    <property type="entry name" value="MethylDNA_cys_MeTrfase_DNAb"/>
</dbReference>